<evidence type="ECO:0000256" key="20">
    <source>
        <dbReference type="HAMAP-Rule" id="MF_00037"/>
    </source>
</evidence>
<comment type="similarity">
    <text evidence="5 20">Belongs to the MurB family.</text>
</comment>
<dbReference type="SUPFAM" id="SSF56194">
    <property type="entry name" value="Uridine diphospho-N-Acetylenolpyruvylglucosamine reductase, MurB, C-terminal domain"/>
    <property type="match status" value="1"/>
</dbReference>
<dbReference type="GO" id="GO:0051301">
    <property type="term" value="P:cell division"/>
    <property type="evidence" value="ECO:0007669"/>
    <property type="project" value="UniProtKB-KW"/>
</dbReference>
<evidence type="ECO:0000256" key="17">
    <source>
        <dbReference type="ARBA" id="ARBA00023316"/>
    </source>
</evidence>
<dbReference type="Pfam" id="PF01565">
    <property type="entry name" value="FAD_binding_4"/>
    <property type="match status" value="1"/>
</dbReference>
<dbReference type="EC" id="1.3.1.98" evidence="6 20"/>
<dbReference type="NCBIfam" id="NF010478">
    <property type="entry name" value="PRK13903.1"/>
    <property type="match status" value="1"/>
</dbReference>
<dbReference type="PROSITE" id="PS51387">
    <property type="entry name" value="FAD_PCMH"/>
    <property type="match status" value="1"/>
</dbReference>
<dbReference type="InterPro" id="IPR036635">
    <property type="entry name" value="MurB_C_sf"/>
</dbReference>
<dbReference type="EMBL" id="CP000851">
    <property type="protein sequence ID" value="ABV85496.1"/>
    <property type="molecule type" value="Genomic_DNA"/>
</dbReference>
<gene>
    <name evidence="20" type="primary">murB</name>
    <name evidence="22" type="ordered locus">Spea_0167</name>
</gene>
<dbReference type="Gene3D" id="3.30.465.10">
    <property type="match status" value="1"/>
</dbReference>
<dbReference type="NCBIfam" id="NF000755">
    <property type="entry name" value="PRK00046.1"/>
    <property type="match status" value="1"/>
</dbReference>
<feature type="active site" description="Proton donor" evidence="20">
    <location>
        <position position="233"/>
    </location>
</feature>
<evidence type="ECO:0000256" key="14">
    <source>
        <dbReference type="ARBA" id="ARBA00022984"/>
    </source>
</evidence>
<dbReference type="NCBIfam" id="TIGR00179">
    <property type="entry name" value="murB"/>
    <property type="match status" value="1"/>
</dbReference>
<dbReference type="OrthoDB" id="9804753at2"/>
<name>A8GYV9_SHEPA</name>
<dbReference type="RefSeq" id="WP_012153442.1">
    <property type="nucleotide sequence ID" value="NC_009901.1"/>
</dbReference>
<dbReference type="GO" id="GO:0008360">
    <property type="term" value="P:regulation of cell shape"/>
    <property type="evidence" value="ECO:0007669"/>
    <property type="project" value="UniProtKB-KW"/>
</dbReference>
<evidence type="ECO:0000256" key="18">
    <source>
        <dbReference type="ARBA" id="ARBA00031026"/>
    </source>
</evidence>
<dbReference type="STRING" id="398579.Spea_0167"/>
<keyword evidence="10 20" id="KW-0285">Flavoprotein</keyword>
<dbReference type="GO" id="GO:0009252">
    <property type="term" value="P:peptidoglycan biosynthetic process"/>
    <property type="evidence" value="ECO:0007669"/>
    <property type="project" value="UniProtKB-UniRule"/>
</dbReference>
<dbReference type="GO" id="GO:0008762">
    <property type="term" value="F:UDP-N-acetylmuramate dehydrogenase activity"/>
    <property type="evidence" value="ECO:0007669"/>
    <property type="project" value="UniProtKB-UniRule"/>
</dbReference>
<keyword evidence="23" id="KW-1185">Reference proteome</keyword>
<organism evidence="22 23">
    <name type="scientific">Shewanella pealeana (strain ATCC 700345 / ANG-SQ1)</name>
    <dbReference type="NCBI Taxonomy" id="398579"/>
    <lineage>
        <taxon>Bacteria</taxon>
        <taxon>Pseudomonadati</taxon>
        <taxon>Pseudomonadota</taxon>
        <taxon>Gammaproteobacteria</taxon>
        <taxon>Alteromonadales</taxon>
        <taxon>Shewanellaceae</taxon>
        <taxon>Shewanella</taxon>
    </lineage>
</organism>
<dbReference type="Gene3D" id="3.90.78.10">
    <property type="entry name" value="UDP-N-acetylenolpyruvoylglucosamine reductase, C-terminal domain"/>
    <property type="match status" value="1"/>
</dbReference>
<evidence type="ECO:0000256" key="12">
    <source>
        <dbReference type="ARBA" id="ARBA00022857"/>
    </source>
</evidence>
<reference evidence="22 23" key="1">
    <citation type="submission" date="2007-10" db="EMBL/GenBank/DDBJ databases">
        <title>Complete sequence of Shewanella pealeana ATCC 700345.</title>
        <authorList>
            <consortium name="US DOE Joint Genome Institute"/>
            <person name="Copeland A."/>
            <person name="Lucas S."/>
            <person name="Lapidus A."/>
            <person name="Barry K."/>
            <person name="Glavina del Rio T."/>
            <person name="Dalin E."/>
            <person name="Tice H."/>
            <person name="Pitluck S."/>
            <person name="Chertkov O."/>
            <person name="Brettin T."/>
            <person name="Bruce D."/>
            <person name="Detter J.C."/>
            <person name="Han C."/>
            <person name="Schmutz J."/>
            <person name="Larimer F."/>
            <person name="Land M."/>
            <person name="Hauser L."/>
            <person name="Kyrpides N."/>
            <person name="Kim E."/>
            <person name="Zhao J.-S.Z."/>
            <person name="Manno D."/>
            <person name="Hawari J."/>
            <person name="Richardson P."/>
        </authorList>
    </citation>
    <scope>NUCLEOTIDE SEQUENCE [LARGE SCALE GENOMIC DNA]</scope>
    <source>
        <strain evidence="23">ATCC 700345 / ANG-SQ1</strain>
    </source>
</reference>
<keyword evidence="14 20" id="KW-0573">Peptidoglycan synthesis</keyword>
<evidence type="ECO:0000256" key="16">
    <source>
        <dbReference type="ARBA" id="ARBA00023306"/>
    </source>
</evidence>
<evidence type="ECO:0000313" key="23">
    <source>
        <dbReference type="Proteomes" id="UP000002608"/>
    </source>
</evidence>
<evidence type="ECO:0000256" key="10">
    <source>
        <dbReference type="ARBA" id="ARBA00022630"/>
    </source>
</evidence>
<dbReference type="HAMAP" id="MF_00037">
    <property type="entry name" value="MurB"/>
    <property type="match status" value="1"/>
</dbReference>
<sequence length="341" mass="37242">MPTCQSYSLQPHNTFALAHSCRRLVHASSTAQLVEVCRELYLTKEPMLILGGGSNIILCDDFEGTVVLVETKGIEVSESETYYDLSVAAGENWHDLVCFCLANGFPGLENLALIPGTVGAAPIQNIGAYGVELYDFCSWVEYVDLHKGQRVKLQAGDCGFGYRDSIFKRCLLGKAIITRVGLKLPKAWTPKLEYGPLKALSGTEVTPKQVFDCICDTRKSKLPDPKDFGNAGSFFKNPVIDDKQFESLLERYPSIVGYSNSSGKTKVAAGWLIDCAGLKGYQIGGAAVHENQALVLINKCNATSEDVLSLARFVVDKINEVFGIQLEPEPRMISANGERSL</sequence>
<evidence type="ECO:0000256" key="13">
    <source>
        <dbReference type="ARBA" id="ARBA00022960"/>
    </source>
</evidence>
<evidence type="ECO:0000256" key="4">
    <source>
        <dbReference type="ARBA" id="ARBA00004752"/>
    </source>
</evidence>
<comment type="function">
    <text evidence="2 20">Cell wall formation.</text>
</comment>
<evidence type="ECO:0000259" key="21">
    <source>
        <dbReference type="PROSITE" id="PS51387"/>
    </source>
</evidence>
<dbReference type="InterPro" id="IPR016169">
    <property type="entry name" value="FAD-bd_PCMH_sub2"/>
</dbReference>
<evidence type="ECO:0000313" key="22">
    <source>
        <dbReference type="EMBL" id="ABV85496.1"/>
    </source>
</evidence>
<dbReference type="PANTHER" id="PTHR21071:SF4">
    <property type="entry name" value="UDP-N-ACETYLENOLPYRUVOYLGLUCOSAMINE REDUCTASE"/>
    <property type="match status" value="1"/>
</dbReference>
<keyword evidence="15 20" id="KW-0560">Oxidoreductase</keyword>
<dbReference type="eggNOG" id="COG0812">
    <property type="taxonomic scope" value="Bacteria"/>
</dbReference>
<dbReference type="AlphaFoldDB" id="A8GYV9"/>
<comment type="catalytic activity">
    <reaction evidence="19 20">
        <text>UDP-N-acetyl-alpha-D-muramate + NADP(+) = UDP-N-acetyl-3-O-(1-carboxyvinyl)-alpha-D-glucosamine + NADPH + H(+)</text>
        <dbReference type="Rhea" id="RHEA:12248"/>
        <dbReference type="ChEBI" id="CHEBI:15378"/>
        <dbReference type="ChEBI" id="CHEBI:57783"/>
        <dbReference type="ChEBI" id="CHEBI:58349"/>
        <dbReference type="ChEBI" id="CHEBI:68483"/>
        <dbReference type="ChEBI" id="CHEBI:70757"/>
        <dbReference type="EC" id="1.3.1.98"/>
    </reaction>
</comment>
<comment type="subcellular location">
    <subcellularLocation>
        <location evidence="3 20">Cytoplasm</location>
    </subcellularLocation>
</comment>
<evidence type="ECO:0000256" key="19">
    <source>
        <dbReference type="ARBA" id="ARBA00048914"/>
    </source>
</evidence>
<dbReference type="InterPro" id="IPR016166">
    <property type="entry name" value="FAD-bd_PCMH"/>
</dbReference>
<keyword evidence="11 20" id="KW-0274">FAD</keyword>
<keyword evidence="17 20" id="KW-0961">Cell wall biogenesis/degradation</keyword>
<dbReference type="HOGENOM" id="CLU_035304_0_0_6"/>
<dbReference type="InterPro" id="IPR036318">
    <property type="entry name" value="FAD-bd_PCMH-like_sf"/>
</dbReference>
<evidence type="ECO:0000256" key="2">
    <source>
        <dbReference type="ARBA" id="ARBA00003921"/>
    </source>
</evidence>
<keyword evidence="8 20" id="KW-0963">Cytoplasm</keyword>
<evidence type="ECO:0000256" key="5">
    <source>
        <dbReference type="ARBA" id="ARBA00010485"/>
    </source>
</evidence>
<evidence type="ECO:0000256" key="8">
    <source>
        <dbReference type="ARBA" id="ARBA00022490"/>
    </source>
</evidence>
<accession>A8GYV9</accession>
<protein>
    <recommendedName>
        <fullName evidence="7 20">UDP-N-acetylenolpyruvoylglucosamine reductase</fullName>
        <ecNumber evidence="6 20">1.3.1.98</ecNumber>
    </recommendedName>
    <alternativeName>
        <fullName evidence="18 20">UDP-N-acetylmuramate dehydrogenase</fullName>
    </alternativeName>
</protein>
<dbReference type="GO" id="GO:0071949">
    <property type="term" value="F:FAD binding"/>
    <property type="evidence" value="ECO:0007669"/>
    <property type="project" value="InterPro"/>
</dbReference>
<evidence type="ECO:0000256" key="1">
    <source>
        <dbReference type="ARBA" id="ARBA00001974"/>
    </source>
</evidence>
<dbReference type="GO" id="GO:0005829">
    <property type="term" value="C:cytosol"/>
    <property type="evidence" value="ECO:0007669"/>
    <property type="project" value="TreeGrafter"/>
</dbReference>
<comment type="cofactor">
    <cofactor evidence="1 20">
        <name>FAD</name>
        <dbReference type="ChEBI" id="CHEBI:57692"/>
    </cofactor>
</comment>
<dbReference type="GO" id="GO:0071555">
    <property type="term" value="P:cell wall organization"/>
    <property type="evidence" value="ECO:0007669"/>
    <property type="project" value="UniProtKB-KW"/>
</dbReference>
<evidence type="ECO:0000256" key="11">
    <source>
        <dbReference type="ARBA" id="ARBA00022827"/>
    </source>
</evidence>
<evidence type="ECO:0000256" key="7">
    <source>
        <dbReference type="ARBA" id="ARBA00015188"/>
    </source>
</evidence>
<dbReference type="KEGG" id="spl:Spea_0167"/>
<dbReference type="PANTHER" id="PTHR21071">
    <property type="entry name" value="UDP-N-ACETYLENOLPYRUVOYLGLUCOSAMINE REDUCTASE"/>
    <property type="match status" value="1"/>
</dbReference>
<dbReference type="Gene3D" id="3.30.43.10">
    <property type="entry name" value="Uridine Diphospho-n-acetylenolpyruvylglucosamine Reductase, domain 2"/>
    <property type="match status" value="1"/>
</dbReference>
<comment type="pathway">
    <text evidence="4 20">Cell wall biogenesis; peptidoglycan biosynthesis.</text>
</comment>
<dbReference type="Proteomes" id="UP000002608">
    <property type="component" value="Chromosome"/>
</dbReference>
<keyword evidence="9 20" id="KW-0132">Cell division</keyword>
<keyword evidence="13 20" id="KW-0133">Cell shape</keyword>
<feature type="active site" evidence="20">
    <location>
        <position position="329"/>
    </location>
</feature>
<dbReference type="SUPFAM" id="SSF56176">
    <property type="entry name" value="FAD-binding/transporter-associated domain-like"/>
    <property type="match status" value="1"/>
</dbReference>
<proteinExistence type="inferred from homology"/>
<keyword evidence="12 20" id="KW-0521">NADP</keyword>
<dbReference type="Pfam" id="PF02873">
    <property type="entry name" value="MurB_C"/>
    <property type="match status" value="1"/>
</dbReference>
<keyword evidence="16 20" id="KW-0131">Cell cycle</keyword>
<dbReference type="InterPro" id="IPR003170">
    <property type="entry name" value="MurB"/>
</dbReference>
<feature type="active site" evidence="20">
    <location>
        <position position="163"/>
    </location>
</feature>
<dbReference type="InterPro" id="IPR006094">
    <property type="entry name" value="Oxid_FAD_bind_N"/>
</dbReference>
<evidence type="ECO:0000256" key="3">
    <source>
        <dbReference type="ARBA" id="ARBA00004496"/>
    </source>
</evidence>
<evidence type="ECO:0000256" key="15">
    <source>
        <dbReference type="ARBA" id="ARBA00023002"/>
    </source>
</evidence>
<evidence type="ECO:0000256" key="9">
    <source>
        <dbReference type="ARBA" id="ARBA00022618"/>
    </source>
</evidence>
<dbReference type="InterPro" id="IPR016167">
    <property type="entry name" value="FAD-bd_PCMH_sub1"/>
</dbReference>
<evidence type="ECO:0000256" key="6">
    <source>
        <dbReference type="ARBA" id="ARBA00012518"/>
    </source>
</evidence>
<dbReference type="InterPro" id="IPR011601">
    <property type="entry name" value="MurB_C"/>
</dbReference>
<feature type="domain" description="FAD-binding PCMH-type" evidence="21">
    <location>
        <begin position="17"/>
        <end position="187"/>
    </location>
</feature>
<dbReference type="UniPathway" id="UPA00219"/>